<keyword evidence="4" id="KW-1185">Reference proteome</keyword>
<reference evidence="3" key="1">
    <citation type="submission" date="2023-03" db="EMBL/GenBank/DDBJ databases">
        <title>Massive genome expansion in bonnet fungi (Mycena s.s.) driven by repeated elements and novel gene families across ecological guilds.</title>
        <authorList>
            <consortium name="Lawrence Berkeley National Laboratory"/>
            <person name="Harder C.B."/>
            <person name="Miyauchi S."/>
            <person name="Viragh M."/>
            <person name="Kuo A."/>
            <person name="Thoen E."/>
            <person name="Andreopoulos B."/>
            <person name="Lu D."/>
            <person name="Skrede I."/>
            <person name="Drula E."/>
            <person name="Henrissat B."/>
            <person name="Morin E."/>
            <person name="Kohler A."/>
            <person name="Barry K."/>
            <person name="LaButti K."/>
            <person name="Morin E."/>
            <person name="Salamov A."/>
            <person name="Lipzen A."/>
            <person name="Mereny Z."/>
            <person name="Hegedus B."/>
            <person name="Baldrian P."/>
            <person name="Stursova M."/>
            <person name="Weitz H."/>
            <person name="Taylor A."/>
            <person name="Grigoriev I.V."/>
            <person name="Nagy L.G."/>
            <person name="Martin F."/>
            <person name="Kauserud H."/>
        </authorList>
    </citation>
    <scope>NUCLEOTIDE SEQUENCE</scope>
    <source>
        <strain evidence="3">9284</strain>
    </source>
</reference>
<dbReference type="AlphaFoldDB" id="A0AAD7CIC6"/>
<feature type="region of interest" description="Disordered" evidence="1">
    <location>
        <begin position="360"/>
        <end position="384"/>
    </location>
</feature>
<dbReference type="PANTHER" id="PTHR40465:SF1">
    <property type="entry name" value="DUF6534 DOMAIN-CONTAINING PROTEIN"/>
    <property type="match status" value="1"/>
</dbReference>
<name>A0AAD7CIC6_9AGAR</name>
<proteinExistence type="predicted"/>
<feature type="region of interest" description="Disordered" evidence="1">
    <location>
        <begin position="318"/>
        <end position="339"/>
    </location>
</feature>
<dbReference type="PANTHER" id="PTHR40465">
    <property type="entry name" value="CHROMOSOME 1, WHOLE GENOME SHOTGUN SEQUENCE"/>
    <property type="match status" value="1"/>
</dbReference>
<protein>
    <submittedName>
        <fullName evidence="3">Uncharacterized protein</fullName>
    </submittedName>
</protein>
<organism evidence="3 4">
    <name type="scientific">Roridomyces roridus</name>
    <dbReference type="NCBI Taxonomy" id="1738132"/>
    <lineage>
        <taxon>Eukaryota</taxon>
        <taxon>Fungi</taxon>
        <taxon>Dikarya</taxon>
        <taxon>Basidiomycota</taxon>
        <taxon>Agaricomycotina</taxon>
        <taxon>Agaricomycetes</taxon>
        <taxon>Agaricomycetidae</taxon>
        <taxon>Agaricales</taxon>
        <taxon>Marasmiineae</taxon>
        <taxon>Mycenaceae</taxon>
        <taxon>Roridomyces</taxon>
    </lineage>
</organism>
<keyword evidence="2" id="KW-0812">Transmembrane</keyword>
<evidence type="ECO:0000256" key="1">
    <source>
        <dbReference type="SAM" id="MobiDB-lite"/>
    </source>
</evidence>
<keyword evidence="2" id="KW-1133">Transmembrane helix</keyword>
<feature type="transmembrane region" description="Helical" evidence="2">
    <location>
        <begin position="261"/>
        <end position="281"/>
    </location>
</feature>
<feature type="transmembrane region" description="Helical" evidence="2">
    <location>
        <begin position="152"/>
        <end position="175"/>
    </location>
</feature>
<evidence type="ECO:0000313" key="4">
    <source>
        <dbReference type="Proteomes" id="UP001221142"/>
    </source>
</evidence>
<sequence>MSSSSWSYNATAVEEIANNQRFFDLNLGPFLTGISVQIFMMGCLTIQMWKYFEVFVVNPSSPGVSDVVGQFHDADPRTTKIFVVVLFLASALQCATDFELLYKAFIINYGRIVSWDHYGWTFAYEPAWTAIIAALAQAFFLQRCYTVTRSIWVASAGGLGILLSLGAGIAASVGLSQRPYYTETSIDYHASHNLADSYCCNGCWDFNHLGYALAKNEDWIQTEKVRVFYYLIIPHSYAPPHRPCPESSDSRLKLPMRPYPFFRLTLTSLVAIIDLLLYITMGKQNTIHLALQMIVGKTYNHSVMVTLLARTRIRGEFDSNSAGRMNSDSNGTKPNQNNGVTVTRTQIRITDHVEIPMKSMVHSERREEEDADADAGSAKIARMV</sequence>
<evidence type="ECO:0000256" key="2">
    <source>
        <dbReference type="SAM" id="Phobius"/>
    </source>
</evidence>
<accession>A0AAD7CIC6</accession>
<dbReference type="EMBL" id="JARKIF010000001">
    <property type="protein sequence ID" value="KAJ7649840.1"/>
    <property type="molecule type" value="Genomic_DNA"/>
</dbReference>
<gene>
    <name evidence="3" type="ORF">FB45DRAFT_1075565</name>
</gene>
<feature type="transmembrane region" description="Helical" evidence="2">
    <location>
        <begin position="30"/>
        <end position="49"/>
    </location>
</feature>
<evidence type="ECO:0000313" key="3">
    <source>
        <dbReference type="EMBL" id="KAJ7649840.1"/>
    </source>
</evidence>
<feature type="transmembrane region" description="Helical" evidence="2">
    <location>
        <begin position="81"/>
        <end position="102"/>
    </location>
</feature>
<feature type="transmembrane region" description="Helical" evidence="2">
    <location>
        <begin position="122"/>
        <end position="140"/>
    </location>
</feature>
<comment type="caution">
    <text evidence="3">The sequence shown here is derived from an EMBL/GenBank/DDBJ whole genome shotgun (WGS) entry which is preliminary data.</text>
</comment>
<dbReference type="Proteomes" id="UP001221142">
    <property type="component" value="Unassembled WGS sequence"/>
</dbReference>
<keyword evidence="2" id="KW-0472">Membrane</keyword>